<dbReference type="EMBL" id="JACHXE010000001">
    <property type="protein sequence ID" value="MBB3074621.1"/>
    <property type="molecule type" value="Genomic_DNA"/>
</dbReference>
<evidence type="ECO:0000259" key="2">
    <source>
        <dbReference type="Pfam" id="PF14200"/>
    </source>
</evidence>
<proteinExistence type="predicted"/>
<feature type="signal peptide" evidence="1">
    <location>
        <begin position="1"/>
        <end position="30"/>
    </location>
</feature>
<dbReference type="AlphaFoldDB" id="A0A7W4ZLC4"/>
<gene>
    <name evidence="3" type="ORF">FHS41_001090</name>
</gene>
<dbReference type="RefSeq" id="WP_184588217.1">
    <property type="nucleotide sequence ID" value="NZ_BMUP01000001.1"/>
</dbReference>
<keyword evidence="1" id="KW-0732">Signal</keyword>
<feature type="chain" id="PRO_5031498653" description="Ricin B lectin domain-containing protein" evidence="1">
    <location>
        <begin position="31"/>
        <end position="174"/>
    </location>
</feature>
<dbReference type="InterPro" id="IPR035992">
    <property type="entry name" value="Ricin_B-like_lectins"/>
</dbReference>
<dbReference type="Proteomes" id="UP000572907">
    <property type="component" value="Unassembled WGS sequence"/>
</dbReference>
<dbReference type="Gene3D" id="2.80.10.50">
    <property type="match status" value="1"/>
</dbReference>
<sequence length="174" mass="19210">MQRLLTRLLLVLGMLGALLGSAATATTAHARPLATTHIVNIKTGGSLLPHNWGDGFQDGWVHYVWDRGQTLGADQWEFEPVAGFTYIIRNTKTGMCLKPGAPWFNKPRVTEGTCGTGLEFQWQLTQRALDGAYKIYSRSAGQIMTPYYGNNLGEVVVLEPNSNAEKVWWSIDGL</sequence>
<protein>
    <recommendedName>
        <fullName evidence="2">Ricin B lectin domain-containing protein</fullName>
    </recommendedName>
</protein>
<name>A0A7W4ZLC4_9ACTN</name>
<evidence type="ECO:0000313" key="4">
    <source>
        <dbReference type="Proteomes" id="UP000572907"/>
    </source>
</evidence>
<feature type="domain" description="Ricin B lectin" evidence="2">
    <location>
        <begin position="74"/>
        <end position="155"/>
    </location>
</feature>
<reference evidence="3 4" key="1">
    <citation type="submission" date="2020-08" db="EMBL/GenBank/DDBJ databases">
        <title>Genomic Encyclopedia of Type Strains, Phase III (KMG-III): the genomes of soil and plant-associated and newly described type strains.</title>
        <authorList>
            <person name="Whitman W."/>
        </authorList>
    </citation>
    <scope>NUCLEOTIDE SEQUENCE [LARGE SCALE GENOMIC DNA]</scope>
    <source>
        <strain evidence="3 4">CECT 3237</strain>
    </source>
</reference>
<evidence type="ECO:0000256" key="1">
    <source>
        <dbReference type="SAM" id="SignalP"/>
    </source>
</evidence>
<organism evidence="3 4">
    <name type="scientific">Streptomyces violarus</name>
    <dbReference type="NCBI Taxonomy" id="67380"/>
    <lineage>
        <taxon>Bacteria</taxon>
        <taxon>Bacillati</taxon>
        <taxon>Actinomycetota</taxon>
        <taxon>Actinomycetes</taxon>
        <taxon>Kitasatosporales</taxon>
        <taxon>Streptomycetaceae</taxon>
        <taxon>Streptomyces</taxon>
    </lineage>
</organism>
<keyword evidence="4" id="KW-1185">Reference proteome</keyword>
<accession>A0A7W4ZLC4</accession>
<comment type="caution">
    <text evidence="3">The sequence shown here is derived from an EMBL/GenBank/DDBJ whole genome shotgun (WGS) entry which is preliminary data.</text>
</comment>
<dbReference type="CDD" id="cd00161">
    <property type="entry name" value="beta-trefoil_Ricin-like"/>
    <property type="match status" value="1"/>
</dbReference>
<dbReference type="InterPro" id="IPR000772">
    <property type="entry name" value="Ricin_B_lectin"/>
</dbReference>
<evidence type="ECO:0000313" key="3">
    <source>
        <dbReference type="EMBL" id="MBB3074621.1"/>
    </source>
</evidence>
<dbReference type="Pfam" id="PF14200">
    <property type="entry name" value="RicinB_lectin_2"/>
    <property type="match status" value="1"/>
</dbReference>
<dbReference type="SUPFAM" id="SSF50370">
    <property type="entry name" value="Ricin B-like lectins"/>
    <property type="match status" value="1"/>
</dbReference>